<dbReference type="EMBL" id="FNII01000012">
    <property type="protein sequence ID" value="SDO06521.1"/>
    <property type="molecule type" value="Genomic_DNA"/>
</dbReference>
<sequence length="201" mass="21978">MSHQWSMQGEYLESCNCKGACPCIYLGNPTEGECTALVGWHITKGQFEDVDLSDRNVAVALHSPGPMAEGNWKVVLYIDQRADEPQQEALSSIFGGQAGGHPALLASFIGEVLAVEYLPIQFEMEQGRRHLKLGQSAETEINALEGQNGTEVTIRNHPFAVAPGETLVVAKSQSLLYRSYGIDFDLSERTAYYSPFAYSGS</sequence>
<name>A0A1H0GIF3_9GAMM</name>
<dbReference type="Proteomes" id="UP000199677">
    <property type="component" value="Unassembled WGS sequence"/>
</dbReference>
<dbReference type="OrthoDB" id="340106at2"/>
<dbReference type="AlphaFoldDB" id="A0A1H0GIF3"/>
<dbReference type="STRING" id="416873.SAMN04487951_11240"/>
<dbReference type="InterPro" id="IPR009758">
    <property type="entry name" value="DUF1326"/>
</dbReference>
<evidence type="ECO:0000313" key="1">
    <source>
        <dbReference type="EMBL" id="SDO06521.1"/>
    </source>
</evidence>
<accession>A0A1H0GIF3</accession>
<proteinExistence type="predicted"/>
<reference evidence="2" key="1">
    <citation type="submission" date="2016-10" db="EMBL/GenBank/DDBJ databases">
        <authorList>
            <person name="Varghese N."/>
            <person name="Submissions S."/>
        </authorList>
    </citation>
    <scope>NUCLEOTIDE SEQUENCE [LARGE SCALE GENOMIC DNA]</scope>
    <source>
        <strain evidence="2">CGMCC 1.6494</strain>
    </source>
</reference>
<dbReference type="RefSeq" id="WP_089707224.1">
    <property type="nucleotide sequence ID" value="NZ_FNII01000012.1"/>
</dbReference>
<gene>
    <name evidence="1" type="ORF">SAMN04487951_11240</name>
</gene>
<evidence type="ECO:0008006" key="3">
    <source>
        <dbReference type="Google" id="ProtNLM"/>
    </source>
</evidence>
<keyword evidence="2" id="KW-1185">Reference proteome</keyword>
<protein>
    <recommendedName>
        <fullName evidence="3">DUF1326 domain-containing protein</fullName>
    </recommendedName>
</protein>
<dbReference type="Pfam" id="PF07040">
    <property type="entry name" value="DUF1326"/>
    <property type="match status" value="1"/>
</dbReference>
<organism evidence="1 2">
    <name type="scientific">Vreelandella arcis</name>
    <dbReference type="NCBI Taxonomy" id="416873"/>
    <lineage>
        <taxon>Bacteria</taxon>
        <taxon>Pseudomonadati</taxon>
        <taxon>Pseudomonadota</taxon>
        <taxon>Gammaproteobacteria</taxon>
        <taxon>Oceanospirillales</taxon>
        <taxon>Halomonadaceae</taxon>
        <taxon>Vreelandella</taxon>
    </lineage>
</organism>
<evidence type="ECO:0000313" key="2">
    <source>
        <dbReference type="Proteomes" id="UP000199677"/>
    </source>
</evidence>